<keyword evidence="2" id="KW-1185">Reference proteome</keyword>
<reference evidence="1 2" key="1">
    <citation type="submission" date="2011-06" db="EMBL/GenBank/DDBJ databases">
        <authorList>
            <person name="Muzny D."/>
            <person name="Qin X."/>
            <person name="Deng J."/>
            <person name="Jiang H."/>
            <person name="Liu Y."/>
            <person name="Qu J."/>
            <person name="Song X.-Z."/>
            <person name="Zhang L."/>
            <person name="Thornton R."/>
            <person name="Coyle M."/>
            <person name="Francisco L."/>
            <person name="Jackson L."/>
            <person name="Javaid M."/>
            <person name="Korchina V."/>
            <person name="Kovar C."/>
            <person name="Mata R."/>
            <person name="Mathew T."/>
            <person name="Ngo R."/>
            <person name="Nguyen L."/>
            <person name="Nguyen N."/>
            <person name="Okwuonu G."/>
            <person name="Ongeri F."/>
            <person name="Pham C."/>
            <person name="Simmons D."/>
            <person name="Wilczek-Boney K."/>
            <person name="Hale W."/>
            <person name="Jakkamsetti A."/>
            <person name="Pham P."/>
            <person name="Ruth R."/>
            <person name="San Lucas F."/>
            <person name="Warren J."/>
            <person name="Zhang J."/>
            <person name="Zhao Z."/>
            <person name="Zhou C."/>
            <person name="Zhu D."/>
            <person name="Lee S."/>
            <person name="Bess C."/>
            <person name="Blankenburg K."/>
            <person name="Forbes L."/>
            <person name="Fu Q."/>
            <person name="Gubbala S."/>
            <person name="Hirani K."/>
            <person name="Jayaseelan J.C."/>
            <person name="Lara F."/>
            <person name="Munidasa M."/>
            <person name="Palculict T."/>
            <person name="Patil S."/>
            <person name="Pu L.-L."/>
            <person name="Saada N."/>
            <person name="Tang L."/>
            <person name="Weissenberger G."/>
            <person name="Zhu Y."/>
            <person name="Hemphill L."/>
            <person name="Shang Y."/>
            <person name="Youmans B."/>
            <person name="Ayvaz T."/>
            <person name="Ross M."/>
            <person name="Santibanez J."/>
            <person name="Aqrawi P."/>
            <person name="Gross S."/>
            <person name="Joshi V."/>
            <person name="Fowler G."/>
            <person name="Nazareth L."/>
            <person name="Reid J."/>
            <person name="Worley K."/>
            <person name="Petrosino J."/>
            <person name="Highlander S."/>
            <person name="Gibbs R."/>
        </authorList>
    </citation>
    <scope>NUCLEOTIDE SEQUENCE [LARGE SCALE GENOMIC DNA]</scope>
    <source>
        <strain evidence="1 2">ATCC 29427</strain>
    </source>
</reference>
<evidence type="ECO:0000313" key="2">
    <source>
        <dbReference type="Proteomes" id="UP000003422"/>
    </source>
</evidence>
<comment type="caution">
    <text evidence="1">The sequence shown here is derived from an EMBL/GenBank/DDBJ whole genome shotgun (WGS) entry which is preliminary data.</text>
</comment>
<dbReference type="EMBL" id="AGBB01000184">
    <property type="protein sequence ID" value="EGY77475.1"/>
    <property type="molecule type" value="Genomic_DNA"/>
</dbReference>
<dbReference type="STRING" id="997350.HMPREF9129_1835"/>
<sequence length="46" mass="5283">MTRNGVIEISADAPKVSQPKCSTKIKRNFDYKQNKVSLKIYLEVKI</sequence>
<accession>G4D605</accession>
<dbReference type="Proteomes" id="UP000003422">
    <property type="component" value="Unassembled WGS sequence"/>
</dbReference>
<dbReference type="HOGENOM" id="CLU_3187059_0_0_9"/>
<evidence type="ECO:0000313" key="1">
    <source>
        <dbReference type="EMBL" id="EGY77475.1"/>
    </source>
</evidence>
<name>G4D605_9FIRM</name>
<dbReference type="AlphaFoldDB" id="G4D605"/>
<gene>
    <name evidence="1" type="ORF">HMPREF9129_1835</name>
</gene>
<organism evidence="1 2">
    <name type="scientific">Peptoniphilus indolicus ATCC 29427</name>
    <dbReference type="NCBI Taxonomy" id="997350"/>
    <lineage>
        <taxon>Bacteria</taxon>
        <taxon>Bacillati</taxon>
        <taxon>Bacillota</taxon>
        <taxon>Tissierellia</taxon>
        <taxon>Tissierellales</taxon>
        <taxon>Peptoniphilaceae</taxon>
        <taxon>Peptoniphilus</taxon>
    </lineage>
</organism>
<proteinExistence type="predicted"/>
<protein>
    <submittedName>
        <fullName evidence="1">Uncharacterized protein</fullName>
    </submittedName>
</protein>